<protein>
    <submittedName>
        <fullName evidence="2">(rape) hypothetical protein</fullName>
    </submittedName>
</protein>
<reference evidence="2" key="1">
    <citation type="submission" date="2021-01" db="EMBL/GenBank/DDBJ databases">
        <authorList>
            <consortium name="Genoscope - CEA"/>
            <person name="William W."/>
        </authorList>
    </citation>
    <scope>NUCLEOTIDE SEQUENCE</scope>
</reference>
<dbReference type="AlphaFoldDB" id="A0A816LNP4"/>
<sequence>MKNVAKCDTWCELQNPVNHRIFEHKWFPKPSGRGHVCLGVTNRRPPILSRISDGSWSPVCYRTRLAKIRAKDARSVLTCGGKFNSHQIVSRFGPKALDDPKSSTRPQSGEASSATDRAQVPWKGAPERVRAPSCPDPVAPRGTVYESGCLGMQPQSGGKYRPRLNMSERPIANKYREGSGWGPAMRPGRMRNGAIRSADRFGARRCLNHGLQHAPHGVPQHLRAQAVGLW</sequence>
<organism evidence="2">
    <name type="scientific">Brassica napus</name>
    <name type="common">Rape</name>
    <dbReference type="NCBI Taxonomy" id="3708"/>
    <lineage>
        <taxon>Eukaryota</taxon>
        <taxon>Viridiplantae</taxon>
        <taxon>Streptophyta</taxon>
        <taxon>Embryophyta</taxon>
        <taxon>Tracheophyta</taxon>
        <taxon>Spermatophyta</taxon>
        <taxon>Magnoliopsida</taxon>
        <taxon>eudicotyledons</taxon>
        <taxon>Gunneridae</taxon>
        <taxon>Pentapetalae</taxon>
        <taxon>rosids</taxon>
        <taxon>malvids</taxon>
        <taxon>Brassicales</taxon>
        <taxon>Brassicaceae</taxon>
        <taxon>Brassiceae</taxon>
        <taxon>Brassica</taxon>
    </lineage>
</organism>
<dbReference type="Proteomes" id="UP001295469">
    <property type="component" value="Chromosome C07"/>
</dbReference>
<proteinExistence type="predicted"/>
<gene>
    <name evidence="2" type="ORF">DARMORV10_C07P12420.1</name>
</gene>
<feature type="compositionally biased region" description="Polar residues" evidence="1">
    <location>
        <begin position="103"/>
        <end position="116"/>
    </location>
</feature>
<dbReference type="PANTHER" id="PTHR33220:SF5">
    <property type="entry name" value="RRNA INTRON-ENCODED HOMING ENDONUCLEASE"/>
    <property type="match status" value="1"/>
</dbReference>
<evidence type="ECO:0000313" key="2">
    <source>
        <dbReference type="EMBL" id="CAF1963664.1"/>
    </source>
</evidence>
<feature type="non-terminal residue" evidence="2">
    <location>
        <position position="230"/>
    </location>
</feature>
<accession>A0A816LNP4</accession>
<feature type="region of interest" description="Disordered" evidence="1">
    <location>
        <begin position="91"/>
        <end position="139"/>
    </location>
</feature>
<dbReference type="PANTHER" id="PTHR33220">
    <property type="entry name" value="BNAA09G04420D PROTEIN"/>
    <property type="match status" value="1"/>
</dbReference>
<evidence type="ECO:0000256" key="1">
    <source>
        <dbReference type="SAM" id="MobiDB-lite"/>
    </source>
</evidence>
<name>A0A816LNP4_BRANA</name>
<dbReference type="EMBL" id="HG994371">
    <property type="protein sequence ID" value="CAF1963664.1"/>
    <property type="molecule type" value="Genomic_DNA"/>
</dbReference>